<dbReference type="InterPro" id="IPR013094">
    <property type="entry name" value="AB_hydrolase_3"/>
</dbReference>
<evidence type="ECO:0000313" key="3">
    <source>
        <dbReference type="EMBL" id="PVI00827.1"/>
    </source>
</evidence>
<gene>
    <name evidence="3" type="ORF">DM02DRAFT_373924</name>
</gene>
<proteinExistence type="predicted"/>
<evidence type="ECO:0000313" key="4">
    <source>
        <dbReference type="Proteomes" id="UP000244855"/>
    </source>
</evidence>
<dbReference type="InterPro" id="IPR029058">
    <property type="entry name" value="AB_hydrolase_fold"/>
</dbReference>
<dbReference type="EMBL" id="KZ805367">
    <property type="protein sequence ID" value="PVI00827.1"/>
    <property type="molecule type" value="Genomic_DNA"/>
</dbReference>
<name>A0A2V1DRN5_9PLEO</name>
<sequence length="441" mass="49198">MPRPCVSLRQLHRAYSSLSTSPAWLAPRVERVNVSARSNGSFTIDVFHPKKPASPIIIYLPSGPVIPEYQEEEDRIISTLAHASEAAIARVNYRASSVHQYPTPIHDTLLAYDWIKENLLQNALTRPVPAAMGVCGELVGASLAVTLGLTECHRGQHRIGAVSVNNPIVDWVFAEDLPAVPASELPEPLAPEETAFPAEEDPMSMSQPASEPQPLPVSKSSKRTAKPPSLTAWQLHAENPALPTVTLSAERDVLFRKPEHFFDRFASPIHMFRSPRGTLIYPQSDDSFASQLPDFPLDLETQMDLNHYQTLDSTSPAPLELPTLIRCRAYARFYPPAGVNLDLPIWHVTTGEESPLMDQASELCKLLRRNIARQMLKSTTGRARWHDDAEKTQYESFANGRVQLDTAKGTGLWTQQEPDSTWKNDVEAVGFWMKEQLKPQF</sequence>
<dbReference type="OrthoDB" id="5396420at2759"/>
<dbReference type="Pfam" id="PF07859">
    <property type="entry name" value="Abhydrolase_3"/>
    <property type="match status" value="1"/>
</dbReference>
<dbReference type="AlphaFoldDB" id="A0A2V1DRN5"/>
<organism evidence="3 4">
    <name type="scientific">Periconia macrospinosa</name>
    <dbReference type="NCBI Taxonomy" id="97972"/>
    <lineage>
        <taxon>Eukaryota</taxon>
        <taxon>Fungi</taxon>
        <taxon>Dikarya</taxon>
        <taxon>Ascomycota</taxon>
        <taxon>Pezizomycotina</taxon>
        <taxon>Dothideomycetes</taxon>
        <taxon>Pleosporomycetidae</taxon>
        <taxon>Pleosporales</taxon>
        <taxon>Massarineae</taxon>
        <taxon>Periconiaceae</taxon>
        <taxon>Periconia</taxon>
    </lineage>
</organism>
<accession>A0A2V1DRN5</accession>
<feature type="domain" description="Alpha/beta hydrolase fold-3" evidence="2">
    <location>
        <begin position="71"/>
        <end position="173"/>
    </location>
</feature>
<dbReference type="Gene3D" id="3.40.50.1820">
    <property type="entry name" value="alpha/beta hydrolase"/>
    <property type="match status" value="1"/>
</dbReference>
<evidence type="ECO:0000256" key="1">
    <source>
        <dbReference type="SAM" id="MobiDB-lite"/>
    </source>
</evidence>
<reference evidence="3 4" key="1">
    <citation type="journal article" date="2018" name="Sci. Rep.">
        <title>Comparative genomics provides insights into the lifestyle and reveals functional heterogeneity of dark septate endophytic fungi.</title>
        <authorList>
            <person name="Knapp D.G."/>
            <person name="Nemeth J.B."/>
            <person name="Barry K."/>
            <person name="Hainaut M."/>
            <person name="Henrissat B."/>
            <person name="Johnson J."/>
            <person name="Kuo A."/>
            <person name="Lim J.H.P."/>
            <person name="Lipzen A."/>
            <person name="Nolan M."/>
            <person name="Ohm R.A."/>
            <person name="Tamas L."/>
            <person name="Grigoriev I.V."/>
            <person name="Spatafora J.W."/>
            <person name="Nagy L.G."/>
            <person name="Kovacs G.M."/>
        </authorList>
    </citation>
    <scope>NUCLEOTIDE SEQUENCE [LARGE SCALE GENOMIC DNA]</scope>
    <source>
        <strain evidence="3 4">DSE2036</strain>
    </source>
</reference>
<protein>
    <recommendedName>
        <fullName evidence="2">Alpha/beta hydrolase fold-3 domain-containing protein</fullName>
    </recommendedName>
</protein>
<dbReference type="STRING" id="97972.A0A2V1DRN5"/>
<keyword evidence="4" id="KW-1185">Reference proteome</keyword>
<dbReference type="GO" id="GO:0016787">
    <property type="term" value="F:hydrolase activity"/>
    <property type="evidence" value="ECO:0007669"/>
    <property type="project" value="InterPro"/>
</dbReference>
<dbReference type="Proteomes" id="UP000244855">
    <property type="component" value="Unassembled WGS sequence"/>
</dbReference>
<evidence type="ECO:0000259" key="2">
    <source>
        <dbReference type="Pfam" id="PF07859"/>
    </source>
</evidence>
<dbReference type="SUPFAM" id="SSF53474">
    <property type="entry name" value="alpha/beta-Hydrolases"/>
    <property type="match status" value="1"/>
</dbReference>
<feature type="region of interest" description="Disordered" evidence="1">
    <location>
        <begin position="199"/>
        <end position="235"/>
    </location>
</feature>